<evidence type="ECO:0000313" key="3">
    <source>
        <dbReference type="Proteomes" id="UP000652761"/>
    </source>
</evidence>
<dbReference type="Pfam" id="PF05340">
    <property type="entry name" value="DUF740"/>
    <property type="match status" value="1"/>
</dbReference>
<dbReference type="InterPro" id="IPR008004">
    <property type="entry name" value="OCTOPUS-like"/>
</dbReference>
<sequence length="673" mass="74241">MAAALDAQLHYPHLFNLPPPQPLNRVTTCDRHPGQQVTGFCASCLRERLSGLEPATRRLRSSSTSSGASAALRSLFFRPAAQGHTHHNAVTAASSSSLSSSILPGLRRCKSFSLGRGAPPAALFEPQRRSCDVRGRSTLGTLFHLDDSGPYTNSACSFPLPLYSSGAAPDAGEGEIEVESQSRGRLSSVAAPVPESREEEEEDVDEEDERRHREVNAGVQAEEIGEDDDGSRGVRPLWAEEALEEEEEEMGKQEQMRPMKDHIDMDAHIKKPPPKDLREIAGSFWLAASVFSKKLQKWRRKQKEKKHRHDTMGAGKTPAIAPVTARPCSRSRRFSRDAQSEVADYTFGRRSCDTEPRFSLDAGQVSFDDPRFSWDEPRASWDGYLTGGGRSVLPRLPPMLSVLEDAPVVQRSDGQIPVEEDATTPGGASQTRDYYLDSSSQRRRRSLDRSSSRRSSVDAASAAELLKPVSDARLSTDAKLSPTAMADEYLHHVSKFERDYNSSSLSALHDDCWESLEKGGGGGGTPRKPRVWSKAWSLWGLIHRRRSRGGGGRVVERSFSETWQVLPGEGHHRKFFRSNSSVGCRHSFHNSSSSINGGAVGITRRNGLEVNGHGKKRREEFVLERCQSSRRFSPSHGDGGLPRFYVTPVPSSGLPKGRCKSSHAPPRSVLRLY</sequence>
<proteinExistence type="predicted"/>
<keyword evidence="3" id="KW-1185">Reference proteome</keyword>
<feature type="region of interest" description="Disordered" evidence="1">
    <location>
        <begin position="168"/>
        <end position="234"/>
    </location>
</feature>
<accession>A0A843U554</accession>
<reference evidence="2" key="1">
    <citation type="submission" date="2017-07" db="EMBL/GenBank/DDBJ databases">
        <title>Taro Niue Genome Assembly and Annotation.</title>
        <authorList>
            <person name="Atibalentja N."/>
            <person name="Keating K."/>
            <person name="Fields C.J."/>
        </authorList>
    </citation>
    <scope>NUCLEOTIDE SEQUENCE</scope>
    <source>
        <strain evidence="2">Niue_2</strain>
        <tissue evidence="2">Leaf</tissue>
    </source>
</reference>
<dbReference type="AlphaFoldDB" id="A0A843U554"/>
<dbReference type="OrthoDB" id="758624at2759"/>
<comment type="caution">
    <text evidence="2">The sequence shown here is derived from an EMBL/GenBank/DDBJ whole genome shotgun (WGS) entry which is preliminary data.</text>
</comment>
<evidence type="ECO:0000256" key="1">
    <source>
        <dbReference type="SAM" id="MobiDB-lite"/>
    </source>
</evidence>
<dbReference type="PANTHER" id="PTHR31659">
    <property type="entry name" value="PROTEIN: UPF0503-LIKE PROTEIN, PUTATIVE (DUF740)-RELATED"/>
    <property type="match status" value="1"/>
</dbReference>
<dbReference type="EMBL" id="NMUH01000307">
    <property type="protein sequence ID" value="MQL76603.1"/>
    <property type="molecule type" value="Genomic_DNA"/>
</dbReference>
<evidence type="ECO:0000313" key="2">
    <source>
        <dbReference type="EMBL" id="MQL76603.1"/>
    </source>
</evidence>
<feature type="region of interest" description="Disordered" evidence="1">
    <location>
        <begin position="411"/>
        <end position="460"/>
    </location>
</feature>
<dbReference type="Proteomes" id="UP000652761">
    <property type="component" value="Unassembled WGS sequence"/>
</dbReference>
<gene>
    <name evidence="2" type="ORF">Taro_008994</name>
</gene>
<protein>
    <submittedName>
        <fullName evidence="2">Uncharacterized protein</fullName>
    </submittedName>
</protein>
<dbReference type="PANTHER" id="PTHR31659:SF9">
    <property type="entry name" value="PROTEIN: UPF0503-LIKE PROTEIN, PUTATIVE (DUF740)-RELATED"/>
    <property type="match status" value="1"/>
</dbReference>
<name>A0A843U554_COLES</name>
<organism evidence="2 3">
    <name type="scientific">Colocasia esculenta</name>
    <name type="common">Wild taro</name>
    <name type="synonym">Arum esculentum</name>
    <dbReference type="NCBI Taxonomy" id="4460"/>
    <lineage>
        <taxon>Eukaryota</taxon>
        <taxon>Viridiplantae</taxon>
        <taxon>Streptophyta</taxon>
        <taxon>Embryophyta</taxon>
        <taxon>Tracheophyta</taxon>
        <taxon>Spermatophyta</taxon>
        <taxon>Magnoliopsida</taxon>
        <taxon>Liliopsida</taxon>
        <taxon>Araceae</taxon>
        <taxon>Aroideae</taxon>
        <taxon>Colocasieae</taxon>
        <taxon>Colocasia</taxon>
    </lineage>
</organism>
<feature type="compositionally biased region" description="Acidic residues" evidence="1">
    <location>
        <begin position="197"/>
        <end position="208"/>
    </location>
</feature>
<feature type="region of interest" description="Disordered" evidence="1">
    <location>
        <begin position="651"/>
        <end position="673"/>
    </location>
</feature>